<evidence type="ECO:0000313" key="10">
    <source>
        <dbReference type="EMBL" id="KAL3778264.1"/>
    </source>
</evidence>
<keyword evidence="11" id="KW-1185">Reference proteome</keyword>
<feature type="site" description="Important for enzyme activity" evidence="7">
    <location>
        <position position="198"/>
    </location>
</feature>
<dbReference type="EMBL" id="JALLPJ020000995">
    <property type="protein sequence ID" value="KAL3778264.1"/>
    <property type="molecule type" value="Genomic_DNA"/>
</dbReference>
<keyword evidence="5 7" id="KW-0378">Hydrolase</keyword>
<dbReference type="SUPFAM" id="SSF54001">
    <property type="entry name" value="Cysteine proteinases"/>
    <property type="match status" value="1"/>
</dbReference>
<evidence type="ECO:0000313" key="11">
    <source>
        <dbReference type="Proteomes" id="UP001530400"/>
    </source>
</evidence>
<dbReference type="PROSITE" id="PS52048">
    <property type="entry name" value="UCH_DOMAIN"/>
    <property type="match status" value="1"/>
</dbReference>
<evidence type="ECO:0000256" key="6">
    <source>
        <dbReference type="ARBA" id="ARBA00022807"/>
    </source>
</evidence>
<sequence>MASSDQPPSVVEDEKAGTFSWPPLESNPEVFTSYLHSIGLSPTFAIGEVFGFDEDLLAFLPQPVLGVIVCYERLIPKSDYREQDKGSAADYDKVTYYMHQSKKLDNACGIIACLQAIFNCSAIEVDKDSVLGKFQQRTLQSTPQERCEELENDTDFRTIHKTFASKGQSREITSGQNNVKHHFIAYTLSSEGKLVELDGTKLGPVVVGDCGDLLRGSIKEVMGKLERGEISESLSMMTLNFAQD</sequence>
<gene>
    <name evidence="10" type="ORF">ACHAWO_011141</name>
</gene>
<dbReference type="GO" id="GO:0004843">
    <property type="term" value="F:cysteine-type deubiquitinase activity"/>
    <property type="evidence" value="ECO:0007669"/>
    <property type="project" value="UniProtKB-UniRule"/>
</dbReference>
<feature type="domain" description="UCH catalytic" evidence="9">
    <location>
        <begin position="20"/>
        <end position="241"/>
    </location>
</feature>
<dbReference type="InterPro" id="IPR038765">
    <property type="entry name" value="Papain-like_cys_pep_sf"/>
</dbReference>
<accession>A0ABD3NR29</accession>
<feature type="active site" description="Nucleophile" evidence="7">
    <location>
        <position position="108"/>
    </location>
</feature>
<keyword evidence="3 7" id="KW-0645">Protease</keyword>
<comment type="catalytic activity">
    <reaction evidence="1 7 8">
        <text>Thiol-dependent hydrolysis of ester, thioester, amide, peptide and isopeptide bonds formed by the C-terminal Gly of ubiquitin (a 76-residue protein attached to proteins as an intracellular targeting signal).</text>
        <dbReference type="EC" id="3.4.19.12"/>
    </reaction>
</comment>
<protein>
    <recommendedName>
        <fullName evidence="8">Ubiquitin carboxyl-terminal hydrolase</fullName>
        <ecNumber evidence="8">3.4.19.12</ecNumber>
    </recommendedName>
</protein>
<dbReference type="PANTHER" id="PTHR10589:SF17">
    <property type="entry name" value="UBIQUITIN CARBOXYL-TERMINAL HYDROLASE"/>
    <property type="match status" value="1"/>
</dbReference>
<dbReference type="InterPro" id="IPR036959">
    <property type="entry name" value="Peptidase_C12_UCH_sf"/>
</dbReference>
<comment type="similarity">
    <text evidence="2 7 8">Belongs to the peptidase C12 family.</text>
</comment>
<dbReference type="EC" id="3.4.19.12" evidence="8"/>
<evidence type="ECO:0000256" key="8">
    <source>
        <dbReference type="RuleBase" id="RU361215"/>
    </source>
</evidence>
<dbReference type="AlphaFoldDB" id="A0ABD3NR29"/>
<keyword evidence="6 7" id="KW-0788">Thiol protease</keyword>
<name>A0ABD3NR29_9STRA</name>
<comment type="caution">
    <text evidence="10">The sequence shown here is derived from an EMBL/GenBank/DDBJ whole genome shotgun (WGS) entry which is preliminary data.</text>
</comment>
<dbReference type="Pfam" id="PF01088">
    <property type="entry name" value="Peptidase_C12"/>
    <property type="match status" value="1"/>
</dbReference>
<evidence type="ECO:0000256" key="5">
    <source>
        <dbReference type="ARBA" id="ARBA00022801"/>
    </source>
</evidence>
<evidence type="ECO:0000256" key="4">
    <source>
        <dbReference type="ARBA" id="ARBA00022786"/>
    </source>
</evidence>
<dbReference type="PANTHER" id="PTHR10589">
    <property type="entry name" value="UBIQUITIN CARBOXYL-TERMINAL HYDROLASE"/>
    <property type="match status" value="1"/>
</dbReference>
<reference evidence="10 11" key="1">
    <citation type="submission" date="2024-10" db="EMBL/GenBank/DDBJ databases">
        <title>Updated reference genomes for cyclostephanoid diatoms.</title>
        <authorList>
            <person name="Roberts W.R."/>
            <person name="Alverson A.J."/>
        </authorList>
    </citation>
    <scope>NUCLEOTIDE SEQUENCE [LARGE SCALE GENOMIC DNA]</scope>
    <source>
        <strain evidence="10 11">AJA010-31</strain>
    </source>
</reference>
<feature type="site" description="Transition state stabilizer" evidence="7">
    <location>
        <position position="100"/>
    </location>
</feature>
<dbReference type="PRINTS" id="PR00707">
    <property type="entry name" value="UBCTHYDRLASE"/>
</dbReference>
<feature type="active site" description="Proton donor" evidence="7">
    <location>
        <position position="182"/>
    </location>
</feature>
<evidence type="ECO:0000256" key="7">
    <source>
        <dbReference type="PROSITE-ProRule" id="PRU01393"/>
    </source>
</evidence>
<evidence type="ECO:0000256" key="3">
    <source>
        <dbReference type="ARBA" id="ARBA00022670"/>
    </source>
</evidence>
<keyword evidence="4 7" id="KW-0833">Ubl conjugation pathway</keyword>
<evidence type="ECO:0000256" key="2">
    <source>
        <dbReference type="ARBA" id="ARBA00009326"/>
    </source>
</evidence>
<proteinExistence type="inferred from homology"/>
<evidence type="ECO:0000259" key="9">
    <source>
        <dbReference type="PROSITE" id="PS52048"/>
    </source>
</evidence>
<dbReference type="Gene3D" id="3.40.532.10">
    <property type="entry name" value="Peptidase C12, ubiquitin carboxyl-terminal hydrolase"/>
    <property type="match status" value="1"/>
</dbReference>
<evidence type="ECO:0000256" key="1">
    <source>
        <dbReference type="ARBA" id="ARBA00000707"/>
    </source>
</evidence>
<dbReference type="GO" id="GO:0006511">
    <property type="term" value="P:ubiquitin-dependent protein catabolic process"/>
    <property type="evidence" value="ECO:0007669"/>
    <property type="project" value="UniProtKB-UniRule"/>
</dbReference>
<dbReference type="Proteomes" id="UP001530400">
    <property type="component" value="Unassembled WGS sequence"/>
</dbReference>
<dbReference type="InterPro" id="IPR001578">
    <property type="entry name" value="Peptidase_C12_UCH"/>
</dbReference>
<organism evidence="10 11">
    <name type="scientific">Cyclotella atomus</name>
    <dbReference type="NCBI Taxonomy" id="382360"/>
    <lineage>
        <taxon>Eukaryota</taxon>
        <taxon>Sar</taxon>
        <taxon>Stramenopiles</taxon>
        <taxon>Ochrophyta</taxon>
        <taxon>Bacillariophyta</taxon>
        <taxon>Coscinodiscophyceae</taxon>
        <taxon>Thalassiosirophycidae</taxon>
        <taxon>Stephanodiscales</taxon>
        <taxon>Stephanodiscaceae</taxon>
        <taxon>Cyclotella</taxon>
    </lineage>
</organism>